<evidence type="ECO:0008006" key="3">
    <source>
        <dbReference type="Google" id="ProtNLM"/>
    </source>
</evidence>
<sequence length="215" mass="25033">MEEYRDHNFATVLVGSNIYRIPESQYEKFKIHCPEFYEALERHEKSLEVDFHRNCDAFDLFLFWVSENKLPDLADDVREESGSIKDERAGRLQDSLVELWGFAGKYWISKLQNDTMRSLLEVLGCTLVKPAQLREPLDFTGESQLENAMFLEVAHDLLEGSYTAREVQQFAELDGFLSRFITLVTGEWPLDPRETSPSSQFTDYGYLLAFMVLEY</sequence>
<name>A0A3M7DPM4_HORWE</name>
<evidence type="ECO:0000313" key="2">
    <source>
        <dbReference type="Proteomes" id="UP000269276"/>
    </source>
</evidence>
<gene>
    <name evidence="1" type="ORF">D0863_08664</name>
</gene>
<dbReference type="OrthoDB" id="194443at2759"/>
<reference evidence="1 2" key="1">
    <citation type="journal article" date="2018" name="BMC Genomics">
        <title>Genomic evidence for intraspecific hybridization in a clonal and extremely halotolerant yeast.</title>
        <authorList>
            <person name="Gostincar C."/>
            <person name="Stajich J.E."/>
            <person name="Zupancic J."/>
            <person name="Zalar P."/>
            <person name="Gunde-Cimerman N."/>
        </authorList>
    </citation>
    <scope>NUCLEOTIDE SEQUENCE [LARGE SCALE GENOMIC DNA]</scope>
    <source>
        <strain evidence="1 2">EXF-2682</strain>
    </source>
</reference>
<proteinExistence type="predicted"/>
<accession>A0A3M7DPM4</accession>
<dbReference type="EMBL" id="QWIP01000325">
    <property type="protein sequence ID" value="RMY66100.1"/>
    <property type="molecule type" value="Genomic_DNA"/>
</dbReference>
<protein>
    <recommendedName>
        <fullName evidence="3">BTB domain-containing protein</fullName>
    </recommendedName>
</protein>
<evidence type="ECO:0000313" key="1">
    <source>
        <dbReference type="EMBL" id="RMY66100.1"/>
    </source>
</evidence>
<dbReference type="AlphaFoldDB" id="A0A3M7DPM4"/>
<dbReference type="Proteomes" id="UP000269276">
    <property type="component" value="Unassembled WGS sequence"/>
</dbReference>
<comment type="caution">
    <text evidence="1">The sequence shown here is derived from an EMBL/GenBank/DDBJ whole genome shotgun (WGS) entry which is preliminary data.</text>
</comment>
<organism evidence="1 2">
    <name type="scientific">Hortaea werneckii</name>
    <name type="common">Black yeast</name>
    <name type="synonym">Cladosporium werneckii</name>
    <dbReference type="NCBI Taxonomy" id="91943"/>
    <lineage>
        <taxon>Eukaryota</taxon>
        <taxon>Fungi</taxon>
        <taxon>Dikarya</taxon>
        <taxon>Ascomycota</taxon>
        <taxon>Pezizomycotina</taxon>
        <taxon>Dothideomycetes</taxon>
        <taxon>Dothideomycetidae</taxon>
        <taxon>Mycosphaerellales</taxon>
        <taxon>Teratosphaeriaceae</taxon>
        <taxon>Hortaea</taxon>
    </lineage>
</organism>